<name>A0A8S3VFD5_MYTED</name>
<evidence type="ECO:0000259" key="3">
    <source>
        <dbReference type="Pfam" id="PF13359"/>
    </source>
</evidence>
<evidence type="ECO:0000313" key="4">
    <source>
        <dbReference type="EMBL" id="CAG2252338.1"/>
    </source>
</evidence>
<protein>
    <recommendedName>
        <fullName evidence="3">DDE Tnp4 domain-containing protein</fullName>
    </recommendedName>
</protein>
<accession>A0A8S3VFD5</accession>
<proteinExistence type="predicted"/>
<reference evidence="4" key="1">
    <citation type="submission" date="2021-03" db="EMBL/GenBank/DDBJ databases">
        <authorList>
            <person name="Bekaert M."/>
        </authorList>
    </citation>
    <scope>NUCLEOTIDE SEQUENCE</scope>
</reference>
<comment type="cofactor">
    <cofactor evidence="1">
        <name>a divalent metal cation</name>
        <dbReference type="ChEBI" id="CHEBI:60240"/>
    </cofactor>
</comment>
<dbReference type="InterPro" id="IPR027806">
    <property type="entry name" value="HARBI1_dom"/>
</dbReference>
<gene>
    <name evidence="4" type="ORF">MEDL_63920</name>
</gene>
<dbReference type="OrthoDB" id="5978462at2759"/>
<organism evidence="4 5">
    <name type="scientific">Mytilus edulis</name>
    <name type="common">Blue mussel</name>
    <dbReference type="NCBI Taxonomy" id="6550"/>
    <lineage>
        <taxon>Eukaryota</taxon>
        <taxon>Metazoa</taxon>
        <taxon>Spiralia</taxon>
        <taxon>Lophotrochozoa</taxon>
        <taxon>Mollusca</taxon>
        <taxon>Bivalvia</taxon>
        <taxon>Autobranchia</taxon>
        <taxon>Pteriomorphia</taxon>
        <taxon>Mytilida</taxon>
        <taxon>Mytiloidea</taxon>
        <taxon>Mytilidae</taxon>
        <taxon>Mytilinae</taxon>
        <taxon>Mytilus</taxon>
    </lineage>
</organism>
<sequence>MMLLPPPPVPPFQSENDSSFFMILNILITYLRSLKMPLPFYNFSIRNRILEHEVSLPLSTNDPYRILSDRPFEFWIVSGETVETFENLLTIISPRIVIDNQKNICYVHSGFLGHNNDAFCYQQIRQIGPGLENDFPAHCFILADSIYPNAPPLVTPFKCTDIVRRPRLEQKRKRKFNLLHRKRRVYVEHVIKELKTFRVIGALYRHPRWEMSSIVELCAALAKRRADLIKDVYS</sequence>
<evidence type="ECO:0000256" key="1">
    <source>
        <dbReference type="ARBA" id="ARBA00001968"/>
    </source>
</evidence>
<feature type="domain" description="DDE Tnp4" evidence="3">
    <location>
        <begin position="96"/>
        <end position="222"/>
    </location>
</feature>
<evidence type="ECO:0000256" key="2">
    <source>
        <dbReference type="ARBA" id="ARBA00022723"/>
    </source>
</evidence>
<keyword evidence="2" id="KW-0479">Metal-binding</keyword>
<evidence type="ECO:0000313" key="5">
    <source>
        <dbReference type="Proteomes" id="UP000683360"/>
    </source>
</evidence>
<dbReference type="AlphaFoldDB" id="A0A8S3VFD5"/>
<keyword evidence="5" id="KW-1185">Reference proteome</keyword>
<dbReference type="GO" id="GO:0046872">
    <property type="term" value="F:metal ion binding"/>
    <property type="evidence" value="ECO:0007669"/>
    <property type="project" value="UniProtKB-KW"/>
</dbReference>
<dbReference type="Proteomes" id="UP000683360">
    <property type="component" value="Unassembled WGS sequence"/>
</dbReference>
<dbReference type="EMBL" id="CAJPWZ010003116">
    <property type="protein sequence ID" value="CAG2252338.1"/>
    <property type="molecule type" value="Genomic_DNA"/>
</dbReference>
<dbReference type="Pfam" id="PF13359">
    <property type="entry name" value="DDE_Tnp_4"/>
    <property type="match status" value="1"/>
</dbReference>
<comment type="caution">
    <text evidence="4">The sequence shown here is derived from an EMBL/GenBank/DDBJ whole genome shotgun (WGS) entry which is preliminary data.</text>
</comment>